<feature type="compositionally biased region" description="Basic residues" evidence="1">
    <location>
        <begin position="61"/>
        <end position="73"/>
    </location>
</feature>
<evidence type="ECO:0000313" key="2">
    <source>
        <dbReference type="EMBL" id="MBA0849773.1"/>
    </source>
</evidence>
<gene>
    <name evidence="2" type="ORF">Goshw_020546</name>
</gene>
<dbReference type="Proteomes" id="UP000593576">
    <property type="component" value="Unassembled WGS sequence"/>
</dbReference>
<proteinExistence type="predicted"/>
<reference evidence="2 3" key="1">
    <citation type="journal article" date="2019" name="Genome Biol. Evol.">
        <title>Insights into the evolution of the New World diploid cottons (Gossypium, subgenus Houzingenia) based on genome sequencing.</title>
        <authorList>
            <person name="Grover C.E."/>
            <person name="Arick M.A. 2nd"/>
            <person name="Thrash A."/>
            <person name="Conover J.L."/>
            <person name="Sanders W.S."/>
            <person name="Peterson D.G."/>
            <person name="Frelichowski J.E."/>
            <person name="Scheffler J.A."/>
            <person name="Scheffler B.E."/>
            <person name="Wendel J.F."/>
        </authorList>
    </citation>
    <scope>NUCLEOTIDE SEQUENCE [LARGE SCALE GENOMIC DNA]</scope>
    <source>
        <strain evidence="2">1</strain>
        <tissue evidence="2">Leaf</tissue>
    </source>
</reference>
<feature type="region of interest" description="Disordered" evidence="1">
    <location>
        <begin position="58"/>
        <end position="77"/>
    </location>
</feature>
<evidence type="ECO:0000313" key="3">
    <source>
        <dbReference type="Proteomes" id="UP000593576"/>
    </source>
</evidence>
<feature type="compositionally biased region" description="Polar residues" evidence="1">
    <location>
        <begin position="167"/>
        <end position="180"/>
    </location>
</feature>
<dbReference type="EMBL" id="JABFAF010000002">
    <property type="protein sequence ID" value="MBA0849773.1"/>
    <property type="molecule type" value="Genomic_DNA"/>
</dbReference>
<comment type="caution">
    <text evidence="2">The sequence shown here is derived from an EMBL/GenBank/DDBJ whole genome shotgun (WGS) entry which is preliminary data.</text>
</comment>
<evidence type="ECO:0000256" key="1">
    <source>
        <dbReference type="SAM" id="MobiDB-lite"/>
    </source>
</evidence>
<name>A0A7J9KTF0_GOSSC</name>
<feature type="non-terminal residue" evidence="2">
    <location>
        <position position="180"/>
    </location>
</feature>
<organism evidence="2 3">
    <name type="scientific">Gossypium schwendimanii</name>
    <name type="common">Cotton</name>
    <dbReference type="NCBI Taxonomy" id="34291"/>
    <lineage>
        <taxon>Eukaryota</taxon>
        <taxon>Viridiplantae</taxon>
        <taxon>Streptophyta</taxon>
        <taxon>Embryophyta</taxon>
        <taxon>Tracheophyta</taxon>
        <taxon>Spermatophyta</taxon>
        <taxon>Magnoliopsida</taxon>
        <taxon>eudicotyledons</taxon>
        <taxon>Gunneridae</taxon>
        <taxon>Pentapetalae</taxon>
        <taxon>rosids</taxon>
        <taxon>malvids</taxon>
        <taxon>Malvales</taxon>
        <taxon>Malvaceae</taxon>
        <taxon>Malvoideae</taxon>
        <taxon>Gossypium</taxon>
    </lineage>
</organism>
<feature type="region of interest" description="Disordered" evidence="1">
    <location>
        <begin position="135"/>
        <end position="180"/>
    </location>
</feature>
<dbReference type="AlphaFoldDB" id="A0A7J9KTF0"/>
<protein>
    <submittedName>
        <fullName evidence="2">Uncharacterized protein</fullName>
    </submittedName>
</protein>
<keyword evidence="3" id="KW-1185">Reference proteome</keyword>
<accession>A0A7J9KTF0</accession>
<sequence>MAAEGVIDSFCDSGDAQPNRVMCQFEFRQNIPLSPQDIKELHKVDLYHSKSYLLSEEKKTKQYHQRRPRRPHMNPRSGVHALMESSSATNPQVTPMATPPSSQYGVFVAPPPSPVPYGVPMPTTTPTYLPSLTIPTFYPDNKRWKPRMTQHSSTKERKEDEDEGRGTPTTKKPSLQLTPT</sequence>